<keyword evidence="2" id="KW-1185">Reference proteome</keyword>
<dbReference type="Ensembl" id="ENSNNAT00000000791.1">
    <property type="protein sequence ID" value="ENSNNAP00000000751.1"/>
    <property type="gene ID" value="ENSNNAG00000000535.1"/>
</dbReference>
<evidence type="ECO:0000313" key="2">
    <source>
        <dbReference type="Proteomes" id="UP000694559"/>
    </source>
</evidence>
<protein>
    <submittedName>
        <fullName evidence="1">Uncharacterized protein</fullName>
    </submittedName>
</protein>
<evidence type="ECO:0000313" key="1">
    <source>
        <dbReference type="Ensembl" id="ENSNNAP00000000751.1"/>
    </source>
</evidence>
<reference evidence="1" key="2">
    <citation type="submission" date="2025-09" db="UniProtKB">
        <authorList>
            <consortium name="Ensembl"/>
        </authorList>
    </citation>
    <scope>IDENTIFICATION</scope>
</reference>
<organism evidence="1 2">
    <name type="scientific">Naja naja</name>
    <name type="common">Indian cobra</name>
    <dbReference type="NCBI Taxonomy" id="35670"/>
    <lineage>
        <taxon>Eukaryota</taxon>
        <taxon>Metazoa</taxon>
        <taxon>Chordata</taxon>
        <taxon>Craniata</taxon>
        <taxon>Vertebrata</taxon>
        <taxon>Euteleostomi</taxon>
        <taxon>Lepidosauria</taxon>
        <taxon>Squamata</taxon>
        <taxon>Bifurcata</taxon>
        <taxon>Unidentata</taxon>
        <taxon>Episquamata</taxon>
        <taxon>Toxicofera</taxon>
        <taxon>Serpentes</taxon>
        <taxon>Colubroidea</taxon>
        <taxon>Elapidae</taxon>
        <taxon>Elapinae</taxon>
        <taxon>Naja</taxon>
    </lineage>
</organism>
<sequence>IILASDKCQNKNRVAILSSMNHPVANISLARSSLNKCPYKTFYRDFSYMQQFVVPIPKLLQFVYTGFFLSK</sequence>
<proteinExistence type="predicted"/>
<accession>A0A8C6V5D5</accession>
<dbReference type="Proteomes" id="UP000694559">
    <property type="component" value="Unplaced"/>
</dbReference>
<dbReference type="AlphaFoldDB" id="A0A8C6V5D5"/>
<name>A0A8C6V5D5_NAJNA</name>
<reference evidence="1" key="1">
    <citation type="submission" date="2025-08" db="UniProtKB">
        <authorList>
            <consortium name="Ensembl"/>
        </authorList>
    </citation>
    <scope>IDENTIFICATION</scope>
</reference>